<feature type="transmembrane region" description="Helical" evidence="8">
    <location>
        <begin position="754"/>
        <end position="772"/>
    </location>
</feature>
<keyword evidence="5" id="KW-0067">ATP-binding</keyword>
<keyword evidence="4" id="KW-0547">Nucleotide-binding</keyword>
<evidence type="ECO:0000256" key="5">
    <source>
        <dbReference type="ARBA" id="ARBA00022840"/>
    </source>
</evidence>
<dbReference type="PROSITE" id="PS50893">
    <property type="entry name" value="ABC_TRANSPORTER_2"/>
    <property type="match status" value="1"/>
</dbReference>
<reference evidence="10 11" key="1">
    <citation type="submission" date="2019-04" db="EMBL/GenBank/DDBJ databases">
        <title>Friends and foes A comparative genomics study of 23 Aspergillus species from section Flavi.</title>
        <authorList>
            <consortium name="DOE Joint Genome Institute"/>
            <person name="Kjaerbolling I."/>
            <person name="Vesth T."/>
            <person name="Frisvad J.C."/>
            <person name="Nybo J.L."/>
            <person name="Theobald S."/>
            <person name="Kildgaard S."/>
            <person name="Isbrandt T."/>
            <person name="Kuo A."/>
            <person name="Sato A."/>
            <person name="Lyhne E.K."/>
            <person name="Kogle M.E."/>
            <person name="Wiebenga A."/>
            <person name="Kun R.S."/>
            <person name="Lubbers R.J."/>
            <person name="Makela M.R."/>
            <person name="Barry K."/>
            <person name="Chovatia M."/>
            <person name="Clum A."/>
            <person name="Daum C."/>
            <person name="Haridas S."/>
            <person name="He G."/>
            <person name="LaButti K."/>
            <person name="Lipzen A."/>
            <person name="Mondo S."/>
            <person name="Riley R."/>
            <person name="Salamov A."/>
            <person name="Simmons B.A."/>
            <person name="Magnuson J.K."/>
            <person name="Henrissat B."/>
            <person name="Mortensen U.H."/>
            <person name="Larsen T.O."/>
            <person name="Devries R.P."/>
            <person name="Grigoriev I.V."/>
            <person name="Machida M."/>
            <person name="Baker S.E."/>
            <person name="Andersen M.R."/>
        </authorList>
    </citation>
    <scope>NUCLEOTIDE SEQUENCE [LARGE SCALE GENOMIC DNA]</scope>
    <source>
        <strain evidence="10 11">CBS 117626</strain>
    </source>
</reference>
<evidence type="ECO:0000313" key="11">
    <source>
        <dbReference type="Proteomes" id="UP000326950"/>
    </source>
</evidence>
<dbReference type="Pfam" id="PF00005">
    <property type="entry name" value="ABC_tran"/>
    <property type="match status" value="1"/>
</dbReference>
<dbReference type="GO" id="GO:0016887">
    <property type="term" value="F:ATP hydrolysis activity"/>
    <property type="evidence" value="ECO:0007669"/>
    <property type="project" value="InterPro"/>
</dbReference>
<dbReference type="InterPro" id="IPR017871">
    <property type="entry name" value="ABC_transporter-like_CS"/>
</dbReference>
<keyword evidence="2" id="KW-0813">Transport</keyword>
<dbReference type="SUPFAM" id="SSF52540">
    <property type="entry name" value="P-loop containing nucleoside triphosphate hydrolases"/>
    <property type="match status" value="1"/>
</dbReference>
<evidence type="ECO:0000256" key="6">
    <source>
        <dbReference type="ARBA" id="ARBA00022989"/>
    </source>
</evidence>
<feature type="domain" description="ABC transporter" evidence="9">
    <location>
        <begin position="209"/>
        <end position="451"/>
    </location>
</feature>
<feature type="transmembrane region" description="Helical" evidence="8">
    <location>
        <begin position="537"/>
        <end position="559"/>
    </location>
</feature>
<feature type="transmembrane region" description="Helical" evidence="8">
    <location>
        <begin position="115"/>
        <end position="135"/>
    </location>
</feature>
<dbReference type="InterPro" id="IPR013525">
    <property type="entry name" value="ABC2_TM"/>
</dbReference>
<keyword evidence="3 8" id="KW-0812">Transmembrane</keyword>
<dbReference type="Gene3D" id="3.40.50.300">
    <property type="entry name" value="P-loop containing nucleotide triphosphate hydrolases"/>
    <property type="match status" value="1"/>
</dbReference>
<dbReference type="GO" id="GO:0140359">
    <property type="term" value="F:ABC-type transporter activity"/>
    <property type="evidence" value="ECO:0007669"/>
    <property type="project" value="InterPro"/>
</dbReference>
<feature type="transmembrane region" description="Helical" evidence="8">
    <location>
        <begin position="639"/>
        <end position="665"/>
    </location>
</feature>
<evidence type="ECO:0000259" key="9">
    <source>
        <dbReference type="PROSITE" id="PS50893"/>
    </source>
</evidence>
<keyword evidence="7 8" id="KW-0472">Membrane</keyword>
<sequence length="781" mass="85456">MTDGVCLSGQNPVALADAAVCNLGFICHNTTRENPPEFCPPTKSCQTVRLQPSENICHEQQGSFEPVVCTPGYYCPPDGQGQIRCPPGSYCPQGSYHPKRCAALSICPEGSSREISVIGFVILAALYLISAILRFGTEAWKHKKGLHARNTFPLARSSPDQGDVEGADGPMFNFPALDAAYEQGSIVREIPHFGTMSRDRQHGELGLDFQLRDLGFSKKGVPRPVLQGVNCQIPKGHMFGIMGPSGAGKSTLLRILSGMEKRSCGSLTISGNYGNDANIGRYRHCISFVPQDDIVFPNLTVWENVLHTATIRLRGTYATRDIMIHVDNIITYLALDHIRDQEVGSPENRGISGGERKRVSLAREIVAMPSTIILDEPTSGLDATTALSVMGLLKDLSSLGITVICSIHQPRRDVFDLLDDLMLLVSGRPIYVGPQTGITDYFESIGFTLSKKDNPADTVMDLIKTRQVGSDIPWFEEKQALAEGSPSAEGWFTDHSPAVSAPVMAGPVFTPPDDRAAWLSQVLTYIRCGAKQQKNQLFGILLEIVTASCCGVLIGLSIYESKGHIFQGYFREPFELLSSAVDYKSVPTAGLLSSLAIKMVFCQEVHSGHSASAYFIGKDLCTLPRILISTLHFTAFLKVLAATVIPVHILFLINAAYFFCVYGLASLVASLVPRQDALLLAMLTSLTAGVLDGSGPRLNQVKHWKMDWLWYICPGTWYSEAWFSEHVMPFSYLYDTDAASRFTGYITGRTGFDIGLMIVIGVVYRILAYLALTLPRMRGAQ</sequence>
<evidence type="ECO:0000256" key="1">
    <source>
        <dbReference type="ARBA" id="ARBA00004141"/>
    </source>
</evidence>
<dbReference type="PROSITE" id="PS00211">
    <property type="entry name" value="ABC_TRANSPORTER_1"/>
    <property type="match status" value="1"/>
</dbReference>
<dbReference type="GO" id="GO:0005524">
    <property type="term" value="F:ATP binding"/>
    <property type="evidence" value="ECO:0007669"/>
    <property type="project" value="UniProtKB-KW"/>
</dbReference>
<gene>
    <name evidence="10" type="ORF">BDV40DRAFT_309153</name>
</gene>
<proteinExistence type="predicted"/>
<dbReference type="SMART" id="SM00382">
    <property type="entry name" value="AAA"/>
    <property type="match status" value="1"/>
</dbReference>
<evidence type="ECO:0000256" key="4">
    <source>
        <dbReference type="ARBA" id="ARBA00022741"/>
    </source>
</evidence>
<protein>
    <recommendedName>
        <fullName evidence="9">ABC transporter domain-containing protein</fullName>
    </recommendedName>
</protein>
<dbReference type="GO" id="GO:0016020">
    <property type="term" value="C:membrane"/>
    <property type="evidence" value="ECO:0007669"/>
    <property type="project" value="UniProtKB-SubCell"/>
</dbReference>
<organism evidence="10 11">
    <name type="scientific">Aspergillus tamarii</name>
    <dbReference type="NCBI Taxonomy" id="41984"/>
    <lineage>
        <taxon>Eukaryota</taxon>
        <taxon>Fungi</taxon>
        <taxon>Dikarya</taxon>
        <taxon>Ascomycota</taxon>
        <taxon>Pezizomycotina</taxon>
        <taxon>Eurotiomycetes</taxon>
        <taxon>Eurotiomycetidae</taxon>
        <taxon>Eurotiales</taxon>
        <taxon>Aspergillaceae</taxon>
        <taxon>Aspergillus</taxon>
        <taxon>Aspergillus subgen. Circumdati</taxon>
    </lineage>
</organism>
<evidence type="ECO:0000256" key="8">
    <source>
        <dbReference type="SAM" id="Phobius"/>
    </source>
</evidence>
<evidence type="ECO:0000256" key="3">
    <source>
        <dbReference type="ARBA" id="ARBA00022692"/>
    </source>
</evidence>
<dbReference type="InterPro" id="IPR043926">
    <property type="entry name" value="ABCG_dom"/>
</dbReference>
<dbReference type="InterPro" id="IPR003593">
    <property type="entry name" value="AAA+_ATPase"/>
</dbReference>
<keyword evidence="11" id="KW-1185">Reference proteome</keyword>
<dbReference type="AlphaFoldDB" id="A0A5N6V3Q0"/>
<dbReference type="PANTHER" id="PTHR48041:SF91">
    <property type="entry name" value="ABC TRANSPORTER G FAMILY MEMBER 28"/>
    <property type="match status" value="1"/>
</dbReference>
<dbReference type="Proteomes" id="UP000326950">
    <property type="component" value="Unassembled WGS sequence"/>
</dbReference>
<keyword evidence="6 8" id="KW-1133">Transmembrane helix</keyword>
<dbReference type="InterPro" id="IPR050352">
    <property type="entry name" value="ABCG_transporters"/>
</dbReference>
<evidence type="ECO:0000313" key="10">
    <source>
        <dbReference type="EMBL" id="KAE8165393.1"/>
    </source>
</evidence>
<dbReference type="OrthoDB" id="66620at2759"/>
<dbReference type="InterPro" id="IPR027417">
    <property type="entry name" value="P-loop_NTPase"/>
</dbReference>
<accession>A0A5N6V3Q0</accession>
<dbReference type="Pfam" id="PF19055">
    <property type="entry name" value="ABC2_membrane_7"/>
    <property type="match status" value="1"/>
</dbReference>
<comment type="subcellular location">
    <subcellularLocation>
        <location evidence="1">Membrane</location>
        <topology evidence="1">Multi-pass membrane protein</topology>
    </subcellularLocation>
</comment>
<dbReference type="Pfam" id="PF01061">
    <property type="entry name" value="ABC2_membrane"/>
    <property type="match status" value="1"/>
</dbReference>
<dbReference type="EMBL" id="ML738600">
    <property type="protein sequence ID" value="KAE8165393.1"/>
    <property type="molecule type" value="Genomic_DNA"/>
</dbReference>
<dbReference type="InterPro" id="IPR003439">
    <property type="entry name" value="ABC_transporter-like_ATP-bd"/>
</dbReference>
<dbReference type="PANTHER" id="PTHR48041">
    <property type="entry name" value="ABC TRANSPORTER G FAMILY MEMBER 28"/>
    <property type="match status" value="1"/>
</dbReference>
<name>A0A5N6V3Q0_ASPTM</name>
<evidence type="ECO:0000256" key="7">
    <source>
        <dbReference type="ARBA" id="ARBA00023136"/>
    </source>
</evidence>
<evidence type="ECO:0000256" key="2">
    <source>
        <dbReference type="ARBA" id="ARBA00022448"/>
    </source>
</evidence>